<name>A0A1Y6D1F7_9GAMM</name>
<feature type="domain" description="Response regulatory" evidence="3">
    <location>
        <begin position="16"/>
        <end position="138"/>
    </location>
</feature>
<dbReference type="PROSITE" id="PS50110">
    <property type="entry name" value="RESPONSE_REGULATORY"/>
    <property type="match status" value="1"/>
</dbReference>
<dbReference type="SMART" id="SM00448">
    <property type="entry name" value="REC"/>
    <property type="match status" value="1"/>
</dbReference>
<dbReference type="AlphaFoldDB" id="A0A1Y6D1F7"/>
<dbReference type="STRING" id="1760988.SAMN02949497_3887"/>
<proteinExistence type="predicted"/>
<protein>
    <submittedName>
        <fullName evidence="4">Serine phosphatase RsbU, regulator of sigma subunit</fullName>
    </submittedName>
</protein>
<sequence length="579" mass="62066">MTRSVPMNPRMADGGKALVLHDDPSGVRPLVAGLAARGFVVVEACSGEAALEALRWSVPNIVFMDAAPLGRDCYAVARRIKAAAGGCFVPVIVLATPVEAHELVGRMEVDRDEGADVDDFLAKPVDPVQLRAKLAVFGRVARLCRTARAQQEELIFKQELARQVYAKTALADPAQLAAIHGLQRPASVFSGDILLVERSPSGALHVLVGDFTGHGLAAAIGALPAADVFRGMTAKGFAPAEILVEINRKLRRTLPTGMFLAAALVCLDGEGRWAGIRNSGLPDVLVLGGAAGSLKERVPSSSIPLGILDEIGPCELRWVAVDPGDQIVVMTDGIVEARDAQGECFGEQRVWSCLMGGGSVGAFGRLVDGLDRFTADAPQEDDLTLALIPCGRSALDPPVAGTARRDAVPSALGPTVVPVVDWHWELELGASALKRLDVVPLLVDTLVDLQGLRVCRQPVFTILSELFSNALDHGVLRLEARIKADPEGFARYFRERRERLTGLERGRIHISLAARSDADGGWLEIGIEDDGPGFDYERWRRGSRQSPPHGGRGIGLVEDLCESVEFLGTGNRVRAVYRW</sequence>
<keyword evidence="1" id="KW-0378">Hydrolase</keyword>
<dbReference type="Gene3D" id="3.60.40.10">
    <property type="entry name" value="PPM-type phosphatase domain"/>
    <property type="match status" value="1"/>
</dbReference>
<dbReference type="InterPro" id="IPR001789">
    <property type="entry name" value="Sig_transdc_resp-reg_receiver"/>
</dbReference>
<dbReference type="InterPro" id="IPR011006">
    <property type="entry name" value="CheY-like_superfamily"/>
</dbReference>
<dbReference type="PANTHER" id="PTHR43156">
    <property type="entry name" value="STAGE II SPORULATION PROTEIN E-RELATED"/>
    <property type="match status" value="1"/>
</dbReference>
<gene>
    <name evidence="4" type="ORF">SAMN02949497_3887</name>
</gene>
<dbReference type="PANTHER" id="PTHR43156:SF2">
    <property type="entry name" value="STAGE II SPORULATION PROTEIN E"/>
    <property type="match status" value="1"/>
</dbReference>
<dbReference type="GO" id="GO:0016791">
    <property type="term" value="F:phosphatase activity"/>
    <property type="evidence" value="ECO:0007669"/>
    <property type="project" value="TreeGrafter"/>
</dbReference>
<dbReference type="OrthoDB" id="9811749at2"/>
<accession>A0A1Y6D1F7</accession>
<evidence type="ECO:0000259" key="3">
    <source>
        <dbReference type="PROSITE" id="PS50110"/>
    </source>
</evidence>
<evidence type="ECO:0000313" key="4">
    <source>
        <dbReference type="EMBL" id="SMF96487.1"/>
    </source>
</evidence>
<dbReference type="InterPro" id="IPR036457">
    <property type="entry name" value="PPM-type-like_dom_sf"/>
</dbReference>
<evidence type="ECO:0000256" key="1">
    <source>
        <dbReference type="ARBA" id="ARBA00022801"/>
    </source>
</evidence>
<evidence type="ECO:0000256" key="2">
    <source>
        <dbReference type="PROSITE-ProRule" id="PRU00169"/>
    </source>
</evidence>
<evidence type="ECO:0000313" key="5">
    <source>
        <dbReference type="Proteomes" id="UP000192923"/>
    </source>
</evidence>
<feature type="modified residue" description="4-aspartylphosphate" evidence="2">
    <location>
        <position position="65"/>
    </location>
</feature>
<dbReference type="GO" id="GO:0000160">
    <property type="term" value="P:phosphorelay signal transduction system"/>
    <property type="evidence" value="ECO:0007669"/>
    <property type="project" value="InterPro"/>
</dbReference>
<dbReference type="CDD" id="cd16936">
    <property type="entry name" value="HATPase_RsbW-like"/>
    <property type="match status" value="1"/>
</dbReference>
<dbReference type="Gene3D" id="3.30.565.10">
    <property type="entry name" value="Histidine kinase-like ATPase, C-terminal domain"/>
    <property type="match status" value="1"/>
</dbReference>
<dbReference type="EMBL" id="FXAM01000001">
    <property type="protein sequence ID" value="SMF96487.1"/>
    <property type="molecule type" value="Genomic_DNA"/>
</dbReference>
<keyword evidence="2" id="KW-0597">Phosphoprotein</keyword>
<dbReference type="InterPro" id="IPR001932">
    <property type="entry name" value="PPM-type_phosphatase-like_dom"/>
</dbReference>
<dbReference type="Pfam" id="PF07228">
    <property type="entry name" value="SpoIIE"/>
    <property type="match status" value="1"/>
</dbReference>
<dbReference type="SMART" id="SM00331">
    <property type="entry name" value="PP2C_SIG"/>
    <property type="match status" value="1"/>
</dbReference>
<organism evidence="4 5">
    <name type="scientific">Methylomagnum ishizawai</name>
    <dbReference type="NCBI Taxonomy" id="1760988"/>
    <lineage>
        <taxon>Bacteria</taxon>
        <taxon>Pseudomonadati</taxon>
        <taxon>Pseudomonadota</taxon>
        <taxon>Gammaproteobacteria</taxon>
        <taxon>Methylococcales</taxon>
        <taxon>Methylococcaceae</taxon>
        <taxon>Methylomagnum</taxon>
    </lineage>
</organism>
<dbReference type="Proteomes" id="UP000192923">
    <property type="component" value="Unassembled WGS sequence"/>
</dbReference>
<reference evidence="4 5" key="1">
    <citation type="submission" date="2016-12" db="EMBL/GenBank/DDBJ databases">
        <authorList>
            <person name="Song W.-J."/>
            <person name="Kurnit D.M."/>
        </authorList>
    </citation>
    <scope>NUCLEOTIDE SEQUENCE [LARGE SCALE GENOMIC DNA]</scope>
    <source>
        <strain evidence="4 5">175</strain>
    </source>
</reference>
<dbReference type="Pfam" id="PF13581">
    <property type="entry name" value="HATPase_c_2"/>
    <property type="match status" value="1"/>
</dbReference>
<keyword evidence="5" id="KW-1185">Reference proteome</keyword>
<dbReference type="InterPro" id="IPR003594">
    <property type="entry name" value="HATPase_dom"/>
</dbReference>
<dbReference type="Gene3D" id="3.40.50.2300">
    <property type="match status" value="1"/>
</dbReference>
<dbReference type="SUPFAM" id="SSF55874">
    <property type="entry name" value="ATPase domain of HSP90 chaperone/DNA topoisomerase II/histidine kinase"/>
    <property type="match status" value="1"/>
</dbReference>
<dbReference type="InterPro" id="IPR052016">
    <property type="entry name" value="Bact_Sigma-Reg"/>
</dbReference>
<dbReference type="InterPro" id="IPR036890">
    <property type="entry name" value="HATPase_C_sf"/>
</dbReference>
<dbReference type="SUPFAM" id="SSF52172">
    <property type="entry name" value="CheY-like"/>
    <property type="match status" value="1"/>
</dbReference>